<dbReference type="InterPro" id="IPR011010">
    <property type="entry name" value="DNA_brk_join_enz"/>
</dbReference>
<dbReference type="InterPro" id="IPR013762">
    <property type="entry name" value="Integrase-like_cat_sf"/>
</dbReference>
<dbReference type="SUPFAM" id="SSF56349">
    <property type="entry name" value="DNA breaking-rejoining enzymes"/>
    <property type="match status" value="1"/>
</dbReference>
<organism evidence="4 5">
    <name type="scientific">Lactococcus garvieae (strain Lg2)</name>
    <name type="common">Enterococcus seriolicida</name>
    <dbReference type="NCBI Taxonomy" id="420890"/>
    <lineage>
        <taxon>Bacteria</taxon>
        <taxon>Bacillati</taxon>
        <taxon>Bacillota</taxon>
        <taxon>Bacilli</taxon>
        <taxon>Lactobacillales</taxon>
        <taxon>Streptococcaceae</taxon>
        <taxon>Lactococcus</taxon>
    </lineage>
</organism>
<dbReference type="PROSITE" id="PS51898">
    <property type="entry name" value="TYR_RECOMBINASE"/>
    <property type="match status" value="1"/>
</dbReference>
<dbReference type="InterPro" id="IPR002104">
    <property type="entry name" value="Integrase_catalytic"/>
</dbReference>
<dbReference type="RefSeq" id="WP_014024085.1">
    <property type="nucleotide sequence ID" value="NC_017490.1"/>
</dbReference>
<evidence type="ECO:0000256" key="2">
    <source>
        <dbReference type="ARBA" id="ARBA00023172"/>
    </source>
</evidence>
<keyword evidence="5" id="KW-1185">Reference proteome</keyword>
<reference evidence="4 5" key="1">
    <citation type="journal article" date="2011" name="PLoS ONE">
        <title>Complete genome sequence and comparative analysis of the fish pathogen Lactococcus garvieae.</title>
        <authorList>
            <person name="Morita H."/>
            <person name="Toh H."/>
            <person name="Oshima K."/>
            <person name="Yoshizaki M."/>
            <person name="Kawanishi M."/>
            <person name="Nakaya K."/>
            <person name="Suzuki T."/>
            <person name="Miyauchi E."/>
            <person name="Ishii Y."/>
            <person name="Tanabe S."/>
            <person name="Murakami M."/>
            <person name="Hattori M."/>
        </authorList>
    </citation>
    <scope>NUCLEOTIDE SEQUENCE [LARGE SCALE GENOMIC DNA]</scope>
    <source>
        <strain evidence="4 5">Lg2</strain>
    </source>
</reference>
<dbReference type="KEGG" id="lgv:LCGL_0018"/>
<accession>F9VGJ5</accession>
<dbReference type="PATRIC" id="fig|420890.5.peg.19"/>
<evidence type="ECO:0000313" key="4">
    <source>
        <dbReference type="EMBL" id="BAK59478.1"/>
    </source>
</evidence>
<gene>
    <name evidence="4" type="ordered locus">LCGL_0018</name>
</gene>
<dbReference type="Pfam" id="PF00589">
    <property type="entry name" value="Phage_integrase"/>
    <property type="match status" value="1"/>
</dbReference>
<dbReference type="STRING" id="420890.LCGL_0018"/>
<dbReference type="GO" id="GO:0003677">
    <property type="term" value="F:DNA binding"/>
    <property type="evidence" value="ECO:0007669"/>
    <property type="project" value="UniProtKB-KW"/>
</dbReference>
<dbReference type="HOGENOM" id="CLU_1199248_0_0_9"/>
<name>F9VGJ5_LACGL</name>
<evidence type="ECO:0000313" key="5">
    <source>
        <dbReference type="Proteomes" id="UP000008520"/>
    </source>
</evidence>
<evidence type="ECO:0000259" key="3">
    <source>
        <dbReference type="PROSITE" id="PS51898"/>
    </source>
</evidence>
<dbReference type="InterPro" id="IPR010998">
    <property type="entry name" value="Integrase_recombinase_N"/>
</dbReference>
<sequence>MKLSDLYQEWLEVKIFPSPRSEATLSKYHKFGKIIQTSFPQDIQEIKPSTYQRAFNEIGKSTGRDYSRRIHQTIKKVVQFGIADGIDIQDFTVGLEIFAQNAKKLREEKYLHSLNDFELVLDHCKRHFNYTDSISAYYLYLLFQTGLRPGELLGLTWDNVYFQSQEIHVENRVSTITLKQVPPKNSFSIRTLPVNSDTVEVLQEIKEKQALMLKNHHMTNPNNLVFVHWNYKHTLPTHTSKDCA</sequence>
<dbReference type="eggNOG" id="COG0582">
    <property type="taxonomic scope" value="Bacteria"/>
</dbReference>
<keyword evidence="1" id="KW-0238">DNA-binding</keyword>
<dbReference type="Gene3D" id="1.10.443.10">
    <property type="entry name" value="Intergrase catalytic core"/>
    <property type="match status" value="1"/>
</dbReference>
<dbReference type="EMBL" id="AP009333">
    <property type="protein sequence ID" value="BAK59478.1"/>
    <property type="molecule type" value="Genomic_DNA"/>
</dbReference>
<feature type="domain" description="Tyr recombinase" evidence="3">
    <location>
        <begin position="106"/>
        <end position="244"/>
    </location>
</feature>
<protein>
    <submittedName>
        <fullName evidence="4">Phage integrase</fullName>
    </submittedName>
</protein>
<dbReference type="GO" id="GO:0015074">
    <property type="term" value="P:DNA integration"/>
    <property type="evidence" value="ECO:0007669"/>
    <property type="project" value="InterPro"/>
</dbReference>
<proteinExistence type="predicted"/>
<dbReference type="Gene3D" id="1.10.150.130">
    <property type="match status" value="1"/>
</dbReference>
<dbReference type="AlphaFoldDB" id="F9VGJ5"/>
<keyword evidence="2" id="KW-0233">DNA recombination</keyword>
<dbReference type="GO" id="GO:0006310">
    <property type="term" value="P:DNA recombination"/>
    <property type="evidence" value="ECO:0007669"/>
    <property type="project" value="UniProtKB-KW"/>
</dbReference>
<evidence type="ECO:0000256" key="1">
    <source>
        <dbReference type="ARBA" id="ARBA00023125"/>
    </source>
</evidence>
<dbReference type="Proteomes" id="UP000008520">
    <property type="component" value="Chromosome"/>
</dbReference>